<feature type="domain" description="HTH marR-type" evidence="4">
    <location>
        <begin position="1"/>
        <end position="145"/>
    </location>
</feature>
<evidence type="ECO:0000256" key="1">
    <source>
        <dbReference type="ARBA" id="ARBA00023015"/>
    </source>
</evidence>
<gene>
    <name evidence="5" type="ORF">JCM17207_22700</name>
</gene>
<proteinExistence type="predicted"/>
<dbReference type="InterPro" id="IPR000835">
    <property type="entry name" value="HTH_MarR-typ"/>
</dbReference>
<keyword evidence="3" id="KW-0804">Transcription</keyword>
<dbReference type="GO" id="GO:0003677">
    <property type="term" value="F:DNA binding"/>
    <property type="evidence" value="ECO:0007669"/>
    <property type="project" value="UniProtKB-KW"/>
</dbReference>
<dbReference type="InterPro" id="IPR023187">
    <property type="entry name" value="Tscrpt_reg_MarR-type_CS"/>
</dbReference>
<organism evidence="5 6">
    <name type="scientific">Faecalibacterium gallinarum</name>
    <dbReference type="NCBI Taxonomy" id="2903556"/>
    <lineage>
        <taxon>Bacteria</taxon>
        <taxon>Bacillati</taxon>
        <taxon>Bacillota</taxon>
        <taxon>Clostridia</taxon>
        <taxon>Eubacteriales</taxon>
        <taxon>Oscillospiraceae</taxon>
        <taxon>Faecalibacterium</taxon>
    </lineage>
</organism>
<dbReference type="PANTHER" id="PTHR42756">
    <property type="entry name" value="TRANSCRIPTIONAL REGULATOR, MARR"/>
    <property type="match status" value="1"/>
</dbReference>
<dbReference type="EMBL" id="BQKV01000101">
    <property type="protein sequence ID" value="GJN65645.1"/>
    <property type="molecule type" value="Genomic_DNA"/>
</dbReference>
<keyword evidence="6" id="KW-1185">Reference proteome</keyword>
<dbReference type="Gene3D" id="1.10.10.10">
    <property type="entry name" value="Winged helix-like DNA-binding domain superfamily/Winged helix DNA-binding domain"/>
    <property type="match status" value="1"/>
</dbReference>
<accession>A0AA37J0H8</accession>
<evidence type="ECO:0000313" key="6">
    <source>
        <dbReference type="Proteomes" id="UP001055185"/>
    </source>
</evidence>
<name>A0AA37J0H8_9FIRM</name>
<reference evidence="5" key="1">
    <citation type="journal article" date="2022" name="Int. J. Syst. Evol. Microbiol.">
        <title>Genome-based, phenotypic and chemotaxonomic classification of Faecalibacterium strains: proposal of three novel species Faecalibacterium duncaniae sp. nov., Faecalibacterium hattorii sp. nov. and Faecalibacterium gallinarum sp. nov. .</title>
        <authorList>
            <person name="Sakamoto M."/>
            <person name="Sakurai N."/>
            <person name="Tanno H."/>
            <person name="Iino T."/>
            <person name="Ohkuma M."/>
            <person name="Endo A."/>
        </authorList>
    </citation>
    <scope>NUCLEOTIDE SEQUENCE</scope>
    <source>
        <strain evidence="5">JCM 17207</strain>
    </source>
</reference>
<dbReference type="Pfam" id="PF01047">
    <property type="entry name" value="MarR"/>
    <property type="match status" value="1"/>
</dbReference>
<protein>
    <recommendedName>
        <fullName evidence="4">HTH marR-type domain-containing protein</fullName>
    </recommendedName>
</protein>
<evidence type="ECO:0000259" key="4">
    <source>
        <dbReference type="PROSITE" id="PS50995"/>
    </source>
</evidence>
<dbReference type="InterPro" id="IPR036390">
    <property type="entry name" value="WH_DNA-bd_sf"/>
</dbReference>
<dbReference type="SUPFAM" id="SSF46785">
    <property type="entry name" value="Winged helix' DNA-binding domain"/>
    <property type="match status" value="1"/>
</dbReference>
<dbReference type="InterPro" id="IPR036388">
    <property type="entry name" value="WH-like_DNA-bd_sf"/>
</dbReference>
<dbReference type="PROSITE" id="PS01117">
    <property type="entry name" value="HTH_MARR_1"/>
    <property type="match status" value="1"/>
</dbReference>
<sequence length="153" mass="17888">MKRIELMQRYLNEKHRTTLVHEQYLNTQREYAPGTSLYMREIHFLVALGPDNPASISSLAQRLEVTPGAVSQLAARLENKGYITRTPDPKNRRRTLVSLTEEGRRLYLEHLDYDQASLSRLSAFFEDFSDTEIQRMIDAEIIFQQALRSRFPE</sequence>
<evidence type="ECO:0000256" key="3">
    <source>
        <dbReference type="ARBA" id="ARBA00023163"/>
    </source>
</evidence>
<dbReference type="InterPro" id="IPR011991">
    <property type="entry name" value="ArsR-like_HTH"/>
</dbReference>
<dbReference type="RefSeq" id="WP_238317856.1">
    <property type="nucleotide sequence ID" value="NZ_BQKV01000101.1"/>
</dbReference>
<dbReference type="SMART" id="SM00347">
    <property type="entry name" value="HTH_MARR"/>
    <property type="match status" value="1"/>
</dbReference>
<evidence type="ECO:0000256" key="2">
    <source>
        <dbReference type="ARBA" id="ARBA00023125"/>
    </source>
</evidence>
<keyword evidence="2" id="KW-0238">DNA-binding</keyword>
<dbReference type="AlphaFoldDB" id="A0AA37J0H8"/>
<dbReference type="PRINTS" id="PR00598">
    <property type="entry name" value="HTHMARR"/>
</dbReference>
<evidence type="ECO:0000313" key="5">
    <source>
        <dbReference type="EMBL" id="GJN65645.1"/>
    </source>
</evidence>
<dbReference type="CDD" id="cd00090">
    <property type="entry name" value="HTH_ARSR"/>
    <property type="match status" value="1"/>
</dbReference>
<comment type="caution">
    <text evidence="5">The sequence shown here is derived from an EMBL/GenBank/DDBJ whole genome shotgun (WGS) entry which is preliminary data.</text>
</comment>
<dbReference type="GO" id="GO:0003700">
    <property type="term" value="F:DNA-binding transcription factor activity"/>
    <property type="evidence" value="ECO:0007669"/>
    <property type="project" value="InterPro"/>
</dbReference>
<dbReference type="Proteomes" id="UP001055185">
    <property type="component" value="Unassembled WGS sequence"/>
</dbReference>
<dbReference type="PROSITE" id="PS50995">
    <property type="entry name" value="HTH_MARR_2"/>
    <property type="match status" value="1"/>
</dbReference>
<keyword evidence="1" id="KW-0805">Transcription regulation</keyword>
<dbReference type="PANTHER" id="PTHR42756:SF1">
    <property type="entry name" value="TRANSCRIPTIONAL REPRESSOR OF EMRAB OPERON"/>
    <property type="match status" value="1"/>
</dbReference>